<dbReference type="PANTHER" id="PTHR35868:SF3">
    <property type="entry name" value="DUF2804 DOMAIN-CONTAINING PROTEIN"/>
    <property type="match status" value="1"/>
</dbReference>
<dbReference type="AlphaFoldDB" id="A0A5Q6S2N1"/>
<dbReference type="OrthoDB" id="9762066at2"/>
<accession>A0A5Q6S2N1</accession>
<protein>
    <submittedName>
        <fullName evidence="1">DUF2804 domain-containing protein</fullName>
    </submittedName>
</protein>
<dbReference type="Pfam" id="PF10974">
    <property type="entry name" value="DUF2804"/>
    <property type="match status" value="1"/>
</dbReference>
<dbReference type="Proteomes" id="UP000307768">
    <property type="component" value="Unassembled WGS sequence"/>
</dbReference>
<name>A0A5Q6S2N1_9ACTN</name>
<dbReference type="InterPro" id="IPR021243">
    <property type="entry name" value="DUF2804"/>
</dbReference>
<sequence>MPEREITSDVALCLPNGRLNPEAVGWTRQPLHQANLRGWGRTKRWEYWGVVSPTHVVGIQVSSLDYAAVHGLYVLDRASGEEWRTDAISPLGRGVAFPDRAGSGRVAAVAQDLTVDIVQPERGERGTTTIRASSARISLALAVAQPEAHESLGVAVRWSDRRFQYTVKDLARPVTGTLILDGTSYEIEDAYGVLDHGRGVWPYRMTWNWGAGSGPDGNAVQLGGGWTDGTGSTENAILVDGTLHKIGASLTWEYDRDDWSKPWTVTGDGVDATFRPEHVRVAKTELVVLGNSTHQAFGTWAGSARGDDGTTLDLTGLVGWAEEARNRW</sequence>
<organism evidence="1 2">
    <name type="scientific">Mumia zhuanghuii</name>
    <dbReference type="NCBI Taxonomy" id="2585211"/>
    <lineage>
        <taxon>Bacteria</taxon>
        <taxon>Bacillati</taxon>
        <taxon>Actinomycetota</taxon>
        <taxon>Actinomycetes</taxon>
        <taxon>Propionibacteriales</taxon>
        <taxon>Nocardioidaceae</taxon>
        <taxon>Mumia</taxon>
    </lineage>
</organism>
<dbReference type="EMBL" id="VDFQ02000001">
    <property type="protein sequence ID" value="KAA1424623.1"/>
    <property type="molecule type" value="Genomic_DNA"/>
</dbReference>
<gene>
    <name evidence="1" type="ORF">FE697_001465</name>
</gene>
<dbReference type="PANTHER" id="PTHR35868">
    <property type="entry name" value="DUF2804 DOMAIN-CONTAINING PROTEIN-RELATED"/>
    <property type="match status" value="1"/>
</dbReference>
<comment type="caution">
    <text evidence="1">The sequence shown here is derived from an EMBL/GenBank/DDBJ whole genome shotgun (WGS) entry which is preliminary data.</text>
</comment>
<dbReference type="RefSeq" id="WP_149767595.1">
    <property type="nucleotide sequence ID" value="NZ_VDFQ02000001.1"/>
</dbReference>
<evidence type="ECO:0000313" key="1">
    <source>
        <dbReference type="EMBL" id="KAA1424623.1"/>
    </source>
</evidence>
<evidence type="ECO:0000313" key="2">
    <source>
        <dbReference type="Proteomes" id="UP000307768"/>
    </source>
</evidence>
<reference evidence="1 2" key="1">
    <citation type="submission" date="2019-09" db="EMBL/GenBank/DDBJ databases">
        <title>Mumia zhuanghuii sp. nov. isolated from the intestinal contents of plateau pika (Ochotona curzoniae) in the Qinghai-Tibet plateau of China.</title>
        <authorList>
            <person name="Tian Z."/>
        </authorList>
    </citation>
    <scope>NUCLEOTIDE SEQUENCE [LARGE SCALE GENOMIC DNA]</scope>
    <source>
        <strain evidence="2">350</strain>
    </source>
</reference>
<proteinExistence type="predicted"/>